<sequence>MNHKSLSFRAIAFISVIILLFASVSIVLSYDRQKQMFIQVISAISKTVDTQLETLSSEIDAVKRLLADDSSTYSGYTNVFISLSNKLDNSLKAEYITDGYLFAPDLIETDQKNQLKVILASDKLVEAGVKPNTVVELNPSQLTAYQTALEKGESISKPFFMEDREILTVFTTIKNRSDQVSAVLAIHFDYDLMQKDLLQSLQIPVLISLCMGGLLLGGSIFAIRHTLKRIKDISDLSLQTAQGDLTVRVPVTSKDEIGVLAENFNAMLCSIEEVVKGIDRTTASMVDSSENLFVHAEQTTQATTQISADIQQVAAGSETQMQGAMESVRSMEEMATGIQRIAQSASQVAEVAVEATKEAEQGNIVVQNTIEQMKALSQTVNEAVMVINILNEVSTEIGHITGAITTISNQTNLLALNAAIEAARAGDEGKGFAVVANEVRKLAEQSKESSDQIRLLVQGIQEGTQQAMDSMTRGEKEVVETVEAVEQAGQAFEKIVSSIQNITGQIEEVSASSEQMSASSEEVTATIEQLSQIAQGATQYTQNVASSSQQQLVAIEEVAASASEVNRTAKALQTAVEHFTVRKE</sequence>
<dbReference type="PANTHER" id="PTHR32089:SF112">
    <property type="entry name" value="LYSOZYME-LIKE PROTEIN-RELATED"/>
    <property type="match status" value="1"/>
</dbReference>
<evidence type="ECO:0000256" key="1">
    <source>
        <dbReference type="ARBA" id="ARBA00004236"/>
    </source>
</evidence>
<dbReference type="Gene3D" id="6.10.340.10">
    <property type="match status" value="1"/>
</dbReference>
<evidence type="ECO:0000259" key="9">
    <source>
        <dbReference type="PROSITE" id="PS50885"/>
    </source>
</evidence>
<dbReference type="InterPro" id="IPR004089">
    <property type="entry name" value="MCPsignal_dom"/>
</dbReference>
<comment type="subcellular location">
    <subcellularLocation>
        <location evidence="1">Cell membrane</location>
    </subcellularLocation>
</comment>
<dbReference type="KEGG" id="blr:BRLA_c013210"/>
<reference evidence="10 11" key="1">
    <citation type="journal article" date="2011" name="J. Bacteriol.">
        <title>Genome sequence of Brevibacillus laterosporus LMG 15441, a pathogen of invertebrates.</title>
        <authorList>
            <person name="Djukic M."/>
            <person name="Poehlein A."/>
            <person name="Thurmer A."/>
            <person name="Daniel R."/>
        </authorList>
    </citation>
    <scope>NUCLEOTIDE SEQUENCE [LARGE SCALE GENOMIC DNA]</scope>
    <source>
        <strain evidence="10 11">LMG 15441</strain>
    </source>
</reference>
<dbReference type="Pfam" id="PF00672">
    <property type="entry name" value="HAMP"/>
    <property type="match status" value="1"/>
</dbReference>
<dbReference type="CDD" id="cd06225">
    <property type="entry name" value="HAMP"/>
    <property type="match status" value="1"/>
</dbReference>
<evidence type="ECO:0000313" key="11">
    <source>
        <dbReference type="Proteomes" id="UP000005850"/>
    </source>
</evidence>
<feature type="transmembrane region" description="Helical" evidence="7">
    <location>
        <begin position="203"/>
        <end position="223"/>
    </location>
</feature>
<comment type="similarity">
    <text evidence="5">Belongs to the methyl-accepting chemotaxis (MCP) protein family.</text>
</comment>
<keyword evidence="7" id="KW-1133">Transmembrane helix</keyword>
<dbReference type="Pfam" id="PF00015">
    <property type="entry name" value="MCPsignal"/>
    <property type="match status" value="1"/>
</dbReference>
<dbReference type="SMART" id="SM00304">
    <property type="entry name" value="HAMP"/>
    <property type="match status" value="1"/>
</dbReference>
<dbReference type="RefSeq" id="WP_003338303.1">
    <property type="nucleotide sequence ID" value="NZ_CP007806.1"/>
</dbReference>
<dbReference type="EMBL" id="CP007806">
    <property type="protein sequence ID" value="AIG25661.1"/>
    <property type="molecule type" value="Genomic_DNA"/>
</dbReference>
<accession>A0A075R2M6</accession>
<dbReference type="PROSITE" id="PS50885">
    <property type="entry name" value="HAMP"/>
    <property type="match status" value="1"/>
</dbReference>
<dbReference type="HOGENOM" id="CLU_000445_107_19_9"/>
<keyword evidence="2" id="KW-1003">Cell membrane</keyword>
<protein>
    <submittedName>
        <fullName evidence="10">Methyl-accepting chemotaxis protein McpB</fullName>
    </submittedName>
</protein>
<keyword evidence="4 6" id="KW-0807">Transducer</keyword>
<dbReference type="SUPFAM" id="SSF58104">
    <property type="entry name" value="Methyl-accepting chemotaxis protein (MCP) signaling domain"/>
    <property type="match status" value="1"/>
</dbReference>
<evidence type="ECO:0000256" key="3">
    <source>
        <dbReference type="ARBA" id="ARBA00023136"/>
    </source>
</evidence>
<evidence type="ECO:0000256" key="5">
    <source>
        <dbReference type="ARBA" id="ARBA00029447"/>
    </source>
</evidence>
<keyword evidence="3 7" id="KW-0472">Membrane</keyword>
<dbReference type="CDD" id="cd11386">
    <property type="entry name" value="MCP_signal"/>
    <property type="match status" value="1"/>
</dbReference>
<proteinExistence type="inferred from homology"/>
<dbReference type="PANTHER" id="PTHR32089">
    <property type="entry name" value="METHYL-ACCEPTING CHEMOTAXIS PROTEIN MCPB"/>
    <property type="match status" value="1"/>
</dbReference>
<evidence type="ECO:0000259" key="8">
    <source>
        <dbReference type="PROSITE" id="PS50111"/>
    </source>
</evidence>
<feature type="domain" description="Methyl-accepting transducer" evidence="8">
    <location>
        <begin position="295"/>
        <end position="531"/>
    </location>
</feature>
<dbReference type="eggNOG" id="COG0840">
    <property type="taxonomic scope" value="Bacteria"/>
</dbReference>
<dbReference type="Gene3D" id="1.10.287.950">
    <property type="entry name" value="Methyl-accepting chemotaxis protein"/>
    <property type="match status" value="1"/>
</dbReference>
<name>A0A075R2M6_BRELA</name>
<gene>
    <name evidence="10" type="primary">mcpB_2</name>
    <name evidence="10" type="ORF">BRLA_c013210</name>
</gene>
<evidence type="ECO:0000256" key="7">
    <source>
        <dbReference type="SAM" id="Phobius"/>
    </source>
</evidence>
<evidence type="ECO:0000256" key="6">
    <source>
        <dbReference type="PROSITE-ProRule" id="PRU00284"/>
    </source>
</evidence>
<evidence type="ECO:0000256" key="2">
    <source>
        <dbReference type="ARBA" id="ARBA00022475"/>
    </source>
</evidence>
<dbReference type="STRING" id="1042163.BRLA_c013210"/>
<evidence type="ECO:0000256" key="4">
    <source>
        <dbReference type="ARBA" id="ARBA00023224"/>
    </source>
</evidence>
<dbReference type="AlphaFoldDB" id="A0A075R2M6"/>
<keyword evidence="7" id="KW-0812">Transmembrane</keyword>
<keyword evidence="11" id="KW-1185">Reference proteome</keyword>
<evidence type="ECO:0000313" key="10">
    <source>
        <dbReference type="EMBL" id="AIG25661.1"/>
    </source>
</evidence>
<dbReference type="InterPro" id="IPR003660">
    <property type="entry name" value="HAMP_dom"/>
</dbReference>
<dbReference type="GO" id="GO:0005886">
    <property type="term" value="C:plasma membrane"/>
    <property type="evidence" value="ECO:0007669"/>
    <property type="project" value="UniProtKB-SubCell"/>
</dbReference>
<dbReference type="GO" id="GO:0007165">
    <property type="term" value="P:signal transduction"/>
    <property type="evidence" value="ECO:0007669"/>
    <property type="project" value="UniProtKB-KW"/>
</dbReference>
<dbReference type="Proteomes" id="UP000005850">
    <property type="component" value="Chromosome"/>
</dbReference>
<feature type="domain" description="HAMP" evidence="9">
    <location>
        <begin position="224"/>
        <end position="276"/>
    </location>
</feature>
<dbReference type="SMART" id="SM00283">
    <property type="entry name" value="MA"/>
    <property type="match status" value="1"/>
</dbReference>
<organism evidence="10 11">
    <name type="scientific">Brevibacillus laterosporus LMG 15441</name>
    <dbReference type="NCBI Taxonomy" id="1042163"/>
    <lineage>
        <taxon>Bacteria</taxon>
        <taxon>Bacillati</taxon>
        <taxon>Bacillota</taxon>
        <taxon>Bacilli</taxon>
        <taxon>Bacillales</taxon>
        <taxon>Paenibacillaceae</taxon>
        <taxon>Brevibacillus</taxon>
    </lineage>
</organism>
<dbReference type="PROSITE" id="PS50111">
    <property type="entry name" value="CHEMOTAXIS_TRANSDUC_2"/>
    <property type="match status" value="1"/>
</dbReference>